<reference evidence="9 10" key="1">
    <citation type="submission" date="2016-04" db="EMBL/GenBank/DDBJ databases">
        <authorList>
            <person name="Evans L.H."/>
            <person name="Alamgir A."/>
            <person name="Owens N."/>
            <person name="Weber N.D."/>
            <person name="Virtaneva K."/>
            <person name="Barbian K."/>
            <person name="Babar A."/>
            <person name="Rosenke K."/>
        </authorList>
    </citation>
    <scope>NUCLEOTIDE SEQUENCE [LARGE SCALE GENOMIC DNA]</scope>
    <source>
        <strain evidence="9 10">LMa1</strain>
    </source>
</reference>
<dbReference type="Gene3D" id="3.30.70.20">
    <property type="match status" value="2"/>
</dbReference>
<gene>
    <name evidence="9" type="ORF">A6M21_01110</name>
</gene>
<feature type="domain" description="4Fe-4S ferredoxin-type" evidence="8">
    <location>
        <begin position="5"/>
        <end position="35"/>
    </location>
</feature>
<dbReference type="GO" id="GO:0046872">
    <property type="term" value="F:metal ion binding"/>
    <property type="evidence" value="ECO:0007669"/>
    <property type="project" value="UniProtKB-KW"/>
</dbReference>
<keyword evidence="7" id="KW-1133">Transmembrane helix</keyword>
<evidence type="ECO:0000256" key="1">
    <source>
        <dbReference type="ARBA" id="ARBA00004196"/>
    </source>
</evidence>
<evidence type="ECO:0000313" key="9">
    <source>
        <dbReference type="EMBL" id="OAT80227.1"/>
    </source>
</evidence>
<feature type="domain" description="4Fe-4S ferredoxin-type" evidence="8">
    <location>
        <begin position="93"/>
        <end position="122"/>
    </location>
</feature>
<evidence type="ECO:0000313" key="10">
    <source>
        <dbReference type="Proteomes" id="UP000078532"/>
    </source>
</evidence>
<dbReference type="STRING" id="1838280.A6M21_01110"/>
<keyword evidence="4" id="KW-0677">Repeat</keyword>
<evidence type="ECO:0000256" key="3">
    <source>
        <dbReference type="ARBA" id="ARBA00022723"/>
    </source>
</evidence>
<dbReference type="PANTHER" id="PTHR43545:SF4">
    <property type="entry name" value="IRON-SULFUR PROTEIN"/>
    <property type="match status" value="1"/>
</dbReference>
<evidence type="ECO:0000256" key="4">
    <source>
        <dbReference type="ARBA" id="ARBA00022737"/>
    </source>
</evidence>
<dbReference type="RefSeq" id="WP_066670296.1">
    <property type="nucleotide sequence ID" value="NZ_LYVF01000184.1"/>
</dbReference>
<protein>
    <submittedName>
        <fullName evidence="9">(4Fe-4S)-binding protein</fullName>
    </submittedName>
</protein>
<dbReference type="PROSITE" id="PS00198">
    <property type="entry name" value="4FE4S_FER_1"/>
    <property type="match status" value="1"/>
</dbReference>
<dbReference type="CDD" id="cd10561">
    <property type="entry name" value="HybA_like"/>
    <property type="match status" value="1"/>
</dbReference>
<evidence type="ECO:0000256" key="7">
    <source>
        <dbReference type="SAM" id="Phobius"/>
    </source>
</evidence>
<dbReference type="EMBL" id="LYVF01000184">
    <property type="protein sequence ID" value="OAT80227.1"/>
    <property type="molecule type" value="Genomic_DNA"/>
</dbReference>
<dbReference type="AlphaFoldDB" id="A0A1B7LBW4"/>
<name>A0A1B7LBW4_9FIRM</name>
<keyword evidence="10" id="KW-1185">Reference proteome</keyword>
<keyword evidence="7" id="KW-0472">Membrane</keyword>
<comment type="caution">
    <text evidence="9">The sequence shown here is derived from an EMBL/GenBank/DDBJ whole genome shotgun (WGS) entry which is preliminary data.</text>
</comment>
<dbReference type="GO" id="GO:0051539">
    <property type="term" value="F:4 iron, 4 sulfur cluster binding"/>
    <property type="evidence" value="ECO:0007669"/>
    <property type="project" value="UniProtKB-KW"/>
</dbReference>
<dbReference type="SUPFAM" id="SSF54862">
    <property type="entry name" value="4Fe-4S ferredoxins"/>
    <property type="match status" value="1"/>
</dbReference>
<accession>A0A1B7LBW4</accession>
<keyword evidence="2" id="KW-0004">4Fe-4S</keyword>
<dbReference type="Pfam" id="PF13247">
    <property type="entry name" value="Fer4_11"/>
    <property type="match status" value="1"/>
</dbReference>
<keyword evidence="3" id="KW-0479">Metal-binding</keyword>
<dbReference type="InterPro" id="IPR051555">
    <property type="entry name" value="FDH_Electron_Transfer_Unit"/>
</dbReference>
<evidence type="ECO:0000259" key="8">
    <source>
        <dbReference type="PROSITE" id="PS51379"/>
    </source>
</evidence>
<dbReference type="Proteomes" id="UP000078532">
    <property type="component" value="Unassembled WGS sequence"/>
</dbReference>
<keyword evidence="5" id="KW-0408">Iron</keyword>
<feature type="transmembrane region" description="Helical" evidence="7">
    <location>
        <begin position="222"/>
        <end position="243"/>
    </location>
</feature>
<dbReference type="PANTHER" id="PTHR43545">
    <property type="entry name" value="FORMATE DEHYDROGENASE, NITRATE-INDUCIBLE, IRON-SULFUR SUBUNIT"/>
    <property type="match status" value="1"/>
</dbReference>
<organism evidence="9 10">
    <name type="scientific">Desulfotomaculum copahuensis</name>
    <dbReference type="NCBI Taxonomy" id="1838280"/>
    <lineage>
        <taxon>Bacteria</taxon>
        <taxon>Bacillati</taxon>
        <taxon>Bacillota</taxon>
        <taxon>Clostridia</taxon>
        <taxon>Eubacteriales</taxon>
        <taxon>Desulfotomaculaceae</taxon>
        <taxon>Desulfotomaculum</taxon>
    </lineage>
</organism>
<dbReference type="GO" id="GO:0030313">
    <property type="term" value="C:cell envelope"/>
    <property type="evidence" value="ECO:0007669"/>
    <property type="project" value="UniProtKB-SubCell"/>
</dbReference>
<dbReference type="OrthoDB" id="9810688at2"/>
<keyword evidence="7" id="KW-0812">Transmembrane</keyword>
<evidence type="ECO:0000256" key="6">
    <source>
        <dbReference type="ARBA" id="ARBA00023014"/>
    </source>
</evidence>
<comment type="subcellular location">
    <subcellularLocation>
        <location evidence="1">Cell envelope</location>
    </subcellularLocation>
</comment>
<dbReference type="InterPro" id="IPR017896">
    <property type="entry name" value="4Fe4S_Fe-S-bd"/>
</dbReference>
<sequence length="261" mass="29067">MAQGKAVLVDVTKCVGCESCSVACRLYNELPPEKTGAEKHELEAGQWTVVQAHTVDYKGEKVRRFVKNQCMHCLEPACASACFAKALQKTPEGPVVYNAKLCVGCRYCILACPFDIPKYEWDQVFPKISKCQMCLSRVAKNEMPACVSVCPTGALTFGDRDAMLKEAHKRIAQAPDLYANYVYGENEAGGTSWLYLTDVPFQQLGFNTGVVKKPLPGYTERVLRWTPGIAVGWGALLTGMYFYNRRRGEVEKEEQGKKKII</sequence>
<proteinExistence type="predicted"/>
<dbReference type="PROSITE" id="PS51379">
    <property type="entry name" value="4FE4S_FER_2"/>
    <property type="match status" value="2"/>
</dbReference>
<dbReference type="InterPro" id="IPR017900">
    <property type="entry name" value="4Fe4S_Fe_S_CS"/>
</dbReference>
<keyword evidence="6" id="KW-0411">Iron-sulfur</keyword>
<evidence type="ECO:0000256" key="2">
    <source>
        <dbReference type="ARBA" id="ARBA00022485"/>
    </source>
</evidence>
<evidence type="ECO:0000256" key="5">
    <source>
        <dbReference type="ARBA" id="ARBA00023004"/>
    </source>
</evidence>